<dbReference type="InterPro" id="IPR013216">
    <property type="entry name" value="Methyltransf_11"/>
</dbReference>
<evidence type="ECO:0000313" key="3">
    <source>
        <dbReference type="Proteomes" id="UP000672097"/>
    </source>
</evidence>
<evidence type="ECO:0000313" key="2">
    <source>
        <dbReference type="EMBL" id="MBQ0935928.1"/>
    </source>
</evidence>
<dbReference type="GO" id="GO:0032259">
    <property type="term" value="P:methylation"/>
    <property type="evidence" value="ECO:0007669"/>
    <property type="project" value="UniProtKB-KW"/>
</dbReference>
<dbReference type="GO" id="GO:0008168">
    <property type="term" value="F:methyltransferase activity"/>
    <property type="evidence" value="ECO:0007669"/>
    <property type="project" value="UniProtKB-KW"/>
</dbReference>
<accession>A0ABS5DXR1</accession>
<keyword evidence="3" id="KW-1185">Reference proteome</keyword>
<dbReference type="Pfam" id="PF08241">
    <property type="entry name" value="Methyltransf_11"/>
    <property type="match status" value="1"/>
</dbReference>
<protein>
    <submittedName>
        <fullName evidence="2">Methyltransferase domain-containing protein</fullName>
    </submittedName>
</protein>
<dbReference type="CDD" id="cd02440">
    <property type="entry name" value="AdoMet_MTases"/>
    <property type="match status" value="1"/>
</dbReference>
<dbReference type="EMBL" id="JAGQDG010000004">
    <property type="protein sequence ID" value="MBQ0935928.1"/>
    <property type="molecule type" value="Genomic_DNA"/>
</dbReference>
<name>A0ABS5DXR1_9BURK</name>
<gene>
    <name evidence="2" type="ORF">KAK11_11375</name>
</gene>
<dbReference type="InterPro" id="IPR007833">
    <property type="entry name" value="Capsule_polysaccharide_synth"/>
</dbReference>
<reference evidence="2 3" key="1">
    <citation type="submission" date="2021-04" db="EMBL/GenBank/DDBJ databases">
        <title>The genome sequence of type strain Ideonella paludis KCTC 32238.</title>
        <authorList>
            <person name="Liu Y."/>
        </authorList>
    </citation>
    <scope>NUCLEOTIDE SEQUENCE [LARGE SCALE GENOMIC DNA]</scope>
    <source>
        <strain evidence="2 3">KCTC 32238</strain>
    </source>
</reference>
<comment type="caution">
    <text evidence="2">The sequence shown here is derived from an EMBL/GenBank/DDBJ whole genome shotgun (WGS) entry which is preliminary data.</text>
</comment>
<dbReference type="InterPro" id="IPR029063">
    <property type="entry name" value="SAM-dependent_MTases_sf"/>
</dbReference>
<dbReference type="SUPFAM" id="SSF53335">
    <property type="entry name" value="S-adenosyl-L-methionine-dependent methyltransferases"/>
    <property type="match status" value="1"/>
</dbReference>
<proteinExistence type="predicted"/>
<dbReference type="Pfam" id="PF05159">
    <property type="entry name" value="Capsule_synth"/>
    <property type="match status" value="1"/>
</dbReference>
<keyword evidence="2" id="KW-0808">Transferase</keyword>
<evidence type="ECO:0000259" key="1">
    <source>
        <dbReference type="Pfam" id="PF08241"/>
    </source>
</evidence>
<dbReference type="Proteomes" id="UP000672097">
    <property type="component" value="Unassembled WGS sequence"/>
</dbReference>
<organism evidence="2 3">
    <name type="scientific">Ideonella paludis</name>
    <dbReference type="NCBI Taxonomy" id="1233411"/>
    <lineage>
        <taxon>Bacteria</taxon>
        <taxon>Pseudomonadati</taxon>
        <taxon>Pseudomonadota</taxon>
        <taxon>Betaproteobacteria</taxon>
        <taxon>Burkholderiales</taxon>
        <taxon>Sphaerotilaceae</taxon>
        <taxon>Ideonella</taxon>
    </lineage>
</organism>
<dbReference type="RefSeq" id="WP_210809246.1">
    <property type="nucleotide sequence ID" value="NZ_JAGQDG010000004.1"/>
</dbReference>
<keyword evidence="2" id="KW-0489">Methyltransferase</keyword>
<feature type="domain" description="Methyltransferase type 11" evidence="1">
    <location>
        <begin position="462"/>
        <end position="539"/>
    </location>
</feature>
<dbReference type="Gene3D" id="3.40.50.150">
    <property type="entry name" value="Vaccinia Virus protein VP39"/>
    <property type="match status" value="1"/>
</dbReference>
<sequence>MQKINVAIERPAPWLSSPIDGQRHRQFFANLMLAITECDLSFDMADIPFGGDFAPRVAPPGKVLLSYHSVGAAPNVWRLKESYVAPYYYFDRTGYSGWAQIANDPELAQAMDGVPQAEADAFVAALRDRLTRHNDSKYQQGSEAAPEPGYVFFPLQMADDSVARLSRVGLFSLLAALTREAKRSGVRLVVKRHPLCRSQAMSELLRSAAQDGVVVSNASVHALIGGARAVVTVNSGVGFEALIHGKPVFTAGHCDYQAVTHPLHSESQVAQCFGSVPWDTARAHRFVAFYLNHYCVDASNVEALKQRIALAVKEAETSSRPTAADDYVHLESVRYFAELERQRRDKVGAALQHALGGAEPRAQPRQADAAASAELAQAQEKLMQTNAECYALITTLYERLASPARSLEALAAVNRGGKASRQAFSPEYYQKLHDKDSAFQQNNWLVPYLAVFTGAGVQTLREIGCGNGAFLDAASAHIPLVIGVDWARSPLLPQKPGIEFQQADITKVDLPEVDVNCSADVLEHLPFEALNDTLARLHRSATVNFHVIACYDDGHSHLSIFHPDEWLHMFRRLDQRYHIFDLTVRHGDVNKVVCVITNWCVPQD</sequence>